<feature type="transmembrane region" description="Helical" evidence="2">
    <location>
        <begin position="1274"/>
        <end position="1297"/>
    </location>
</feature>
<comment type="caution">
    <text evidence="4">The sequence shown here is derived from an EMBL/GenBank/DDBJ whole genome shotgun (WGS) entry which is preliminary data.</text>
</comment>
<dbReference type="EMBL" id="BEYU01000027">
    <property type="protein sequence ID" value="GBG27109.1"/>
    <property type="molecule type" value="Genomic_DNA"/>
</dbReference>
<feature type="region of interest" description="Disordered" evidence="1">
    <location>
        <begin position="1343"/>
        <end position="1384"/>
    </location>
</feature>
<feature type="transmembrane region" description="Helical" evidence="2">
    <location>
        <begin position="234"/>
        <end position="256"/>
    </location>
</feature>
<feature type="compositionally biased region" description="Basic and acidic residues" evidence="1">
    <location>
        <begin position="887"/>
        <end position="897"/>
    </location>
</feature>
<feature type="region of interest" description="Disordered" evidence="1">
    <location>
        <begin position="858"/>
        <end position="907"/>
    </location>
</feature>
<dbReference type="InParanoid" id="A0A2R5G9Y5"/>
<feature type="region of interest" description="Disordered" evidence="1">
    <location>
        <begin position="1729"/>
        <end position="1785"/>
    </location>
</feature>
<dbReference type="Proteomes" id="UP000241890">
    <property type="component" value="Unassembled WGS sequence"/>
</dbReference>
<protein>
    <submittedName>
        <fullName evidence="4">Tiny macrocysts protein B</fullName>
    </submittedName>
</protein>
<organism evidence="4 5">
    <name type="scientific">Hondaea fermentalgiana</name>
    <dbReference type="NCBI Taxonomy" id="2315210"/>
    <lineage>
        <taxon>Eukaryota</taxon>
        <taxon>Sar</taxon>
        <taxon>Stramenopiles</taxon>
        <taxon>Bigyra</taxon>
        <taxon>Labyrinthulomycetes</taxon>
        <taxon>Thraustochytrida</taxon>
        <taxon>Thraustochytriidae</taxon>
        <taxon>Hondaea</taxon>
    </lineage>
</organism>
<evidence type="ECO:0000256" key="2">
    <source>
        <dbReference type="SAM" id="Phobius"/>
    </source>
</evidence>
<feature type="compositionally biased region" description="Basic residues" evidence="1">
    <location>
        <begin position="1736"/>
        <end position="1752"/>
    </location>
</feature>
<proteinExistence type="predicted"/>
<name>A0A2R5G9Y5_9STRA</name>
<dbReference type="OrthoDB" id="542352at2759"/>
<sequence length="1785" mass="198581">MLKSRLKPRSELELLSILAGLDQPDPGSGRTAVDPGSDLGYATESVVPAPLPASSRAEMDELQDLGDQNLNEESFLEAVDHGLKAAQEGLNGVLFAMSKKGSHSRTMFLFFMFVDFVQMLSFVLPPPEIMDFSYPTPVTSLARAIVYMQIGYQATRLLSVVPVLCFCLVVVVLELMNLFYVGYSWTNKNFKYIWTIQVLRHTMTSCVGILFIPFVGVMANVISCRGIEDAETCAALLPITLIALAIFIGISLLVSLTLFDPRPKSSAPSARPHARITTLHLCAKTVFAVVFAIVQTKNPGTGLKTGWAFLTMTLSVGLAYLFCWYQPYFDQGVGMVRAILSSILAWTAMCTFLHVRLFYGDSSSLEGECAAQDTRFETTSATTLFGGLLLVIPLAHTVVHYRRQSLVSKLPRQCSNVFELELKCRLEIQGVGRERHIAILAKADSSELHRRAIRAHSWYIDAAAVFPSSSALCVFHAHVLLDFLSNRSPLVRRAILIAERRGLDVDLHFAIYKTKRLLEENLSATSDLLGYVKSAMYMKEAVELDERCTSELAKFWDELQQAHPDVSKVRNLALSIAKYSSGAREAYLNLLQLAPQNPEFLEKFGSFLTEVCSDYQNGLAVLNRAIRVSRMRPGNKKDEDLDDITSEAIGIVVMSVTDILGGGTGAVISANAMACQLLNTPGQSMLGERFQDFCVEPLRSELEDIVHRFIELGDDAWFDTKIRTFLRTPLGEIVEVDMKLKPFASDGLHFEIYALFTPIHHQQAAINDLGSAYMLLNPANFEVIGLSGQVHQWFNGHPACASLRQGIHHGNDAYEKCRLTDLVVNSPDLEEAITTARVPQVDFERSRKPKLEDLCVEEQDQQNGNETQQQDRGKAGADGVGKKHGNAKTDEMAREQPKQGSFSNDELPLELDGILDETPDGTMGCLIIVSDELAPEAELNDDDAERIIDSQVTVTVEKLSRLEIGFVKVHISQPERLLRMRREQLEAEFDEEDGVQGNVSNRDFPGPEGESNVFHLVRRTQELQQRAFASIQGQANTNDGASSVFSSTSDTLRMRAHRVRRELALSAKSEKDPALERVRKLYILTSFFLAIVAVYQLLHTTRVLEVFKSDLDFIHDLGFRKMHVTTIADSALSLNLIRRGVLNAEAEESLRADLANAALGLKELDASLFDRSPAVGGTLAELYQDDITLFLDMSNERLQMKNMTLFEGTLELSSLASTASELPLANMNLTGGSIFPLLANLGFAPRSVLHNLEVSTDLFTTYVETTLVEVEHQLIIEAITLGAVGFVFLLISLYPLLGNDARVERTKLGVLKVFLQMPRAAARELSDRYSLRMSEISGGVQPVACDDEYEDSDDGGSVGSKEDAGGSQTENAEAGPPNLGSGKAMEDMPALVEGRVTKLPTEIPALKRSVTTNIEQLRGELSVQRRHSWRRLVHILRMGVLLFFSTGFSFGMAEIVYHTQLQFAGYTSEAFLSVYRQVKSRQAIVDLRMFLAGALADLPANFSPYEFRTPKSQFVASCIELQELQEALLYGSDEYDIKGSMDGTSANGSLLELYTQNGCSLWPAETAESTASECASFHNGIFSTGLHNALETFVEGGLMLGNDESLGEQSEWRNVTATRSMLERADVTELLEFERSFLQIQLSVATEVQHAEHLAKIADFERYMLILCVVFLVVNFLCYIVVVSPTIRKLRLELSRAKQLVLFIPEDVIPELPHVQRFLADELKQLNASESQRKADTRKKKAKDKEKKRRRQQQQQQQQQQHPQQQQAKDTVHRRPRPNQVAPQR</sequence>
<feature type="transmembrane region" description="Helical" evidence="2">
    <location>
        <begin position="202"/>
        <end position="222"/>
    </location>
</feature>
<keyword evidence="2" id="KW-0812">Transmembrane</keyword>
<evidence type="ECO:0000313" key="4">
    <source>
        <dbReference type="EMBL" id="GBG27109.1"/>
    </source>
</evidence>
<dbReference type="Pfam" id="PF25474">
    <property type="entry name" value="TPR_TmcB"/>
    <property type="match status" value="1"/>
</dbReference>
<feature type="transmembrane region" description="Helical" evidence="2">
    <location>
        <begin position="338"/>
        <end position="359"/>
    </location>
</feature>
<feature type="transmembrane region" description="Helical" evidence="2">
    <location>
        <begin position="157"/>
        <end position="181"/>
    </location>
</feature>
<dbReference type="Gene3D" id="3.30.450.20">
    <property type="entry name" value="PAS domain"/>
    <property type="match status" value="1"/>
</dbReference>
<keyword evidence="5" id="KW-1185">Reference proteome</keyword>
<feature type="transmembrane region" description="Helical" evidence="2">
    <location>
        <begin position="1435"/>
        <end position="1457"/>
    </location>
</feature>
<dbReference type="PANTHER" id="PTHR31600:SF2">
    <property type="entry name" value="GAMETE ENRICHED GENE 10 PROTEIN-RELATED"/>
    <property type="match status" value="1"/>
</dbReference>
<reference evidence="4 5" key="1">
    <citation type="submission" date="2017-12" db="EMBL/GenBank/DDBJ databases">
        <title>Sequencing, de novo assembly and annotation of complete genome of a new Thraustochytrid species, strain FCC1311.</title>
        <authorList>
            <person name="Sedici K."/>
            <person name="Godart F."/>
            <person name="Aiese Cigliano R."/>
            <person name="Sanseverino W."/>
            <person name="Barakat M."/>
            <person name="Ortet P."/>
            <person name="Marechal E."/>
            <person name="Cagnac O."/>
            <person name="Amato A."/>
        </authorList>
    </citation>
    <scope>NUCLEOTIDE SEQUENCE [LARGE SCALE GENOMIC DNA]</scope>
</reference>
<evidence type="ECO:0000259" key="3">
    <source>
        <dbReference type="Pfam" id="PF25474"/>
    </source>
</evidence>
<feature type="transmembrane region" description="Helical" evidence="2">
    <location>
        <begin position="306"/>
        <end position="326"/>
    </location>
</feature>
<feature type="transmembrane region" description="Helical" evidence="2">
    <location>
        <begin position="379"/>
        <end position="399"/>
    </location>
</feature>
<dbReference type="InterPro" id="IPR052994">
    <property type="entry name" value="Tiny_macrocysts_regulators"/>
</dbReference>
<keyword evidence="2" id="KW-0472">Membrane</keyword>
<evidence type="ECO:0000313" key="5">
    <source>
        <dbReference type="Proteomes" id="UP000241890"/>
    </source>
</evidence>
<dbReference type="InterPro" id="IPR057352">
    <property type="entry name" value="TPR_TmcB/C"/>
</dbReference>
<keyword evidence="2" id="KW-1133">Transmembrane helix</keyword>
<accession>A0A2R5G9Y5</accession>
<dbReference type="PANTHER" id="PTHR31600">
    <property type="entry name" value="TINY MACROCYSTS PROTEIN B-RELATED"/>
    <property type="match status" value="1"/>
</dbReference>
<evidence type="ECO:0000256" key="1">
    <source>
        <dbReference type="SAM" id="MobiDB-lite"/>
    </source>
</evidence>
<feature type="compositionally biased region" description="Low complexity" evidence="1">
    <location>
        <begin position="1753"/>
        <end position="1769"/>
    </location>
</feature>
<feature type="transmembrane region" description="Helical" evidence="2">
    <location>
        <begin position="1663"/>
        <end position="1682"/>
    </location>
</feature>
<feature type="transmembrane region" description="Helical" evidence="2">
    <location>
        <begin position="276"/>
        <end position="294"/>
    </location>
</feature>
<feature type="transmembrane region" description="Helical" evidence="2">
    <location>
        <begin position="107"/>
        <end position="124"/>
    </location>
</feature>
<feature type="domain" description="TmcB/TmcC TPR repeats" evidence="3">
    <location>
        <begin position="521"/>
        <end position="629"/>
    </location>
</feature>
<feature type="compositionally biased region" description="Acidic residues" evidence="1">
    <location>
        <begin position="1345"/>
        <end position="1354"/>
    </location>
</feature>
<feature type="region of interest" description="Disordered" evidence="1">
    <location>
        <begin position="20"/>
        <end position="41"/>
    </location>
</feature>
<gene>
    <name evidence="4" type="ORF">FCC1311_033322</name>
</gene>